<feature type="compositionally biased region" description="Low complexity" evidence="1">
    <location>
        <begin position="82"/>
        <end position="100"/>
    </location>
</feature>
<keyword evidence="2" id="KW-1133">Transmembrane helix</keyword>
<dbReference type="Proteomes" id="UP000320481">
    <property type="component" value="Unassembled WGS sequence"/>
</dbReference>
<reference evidence="3" key="1">
    <citation type="journal article" date="2019" name="Microbiol. Resour. Announc.">
        <title>Draft Genomic Sequences of Streptomyces misionensis and Streptomyces albidoflavus, bacteria applied for phytopathogen biocontrol.</title>
        <authorList>
            <person name="Pylro V."/>
            <person name="Dias A."/>
            <person name="Andreote F."/>
            <person name="Varani A."/>
            <person name="Andreote C."/>
            <person name="Bernardo E."/>
            <person name="Martins T."/>
        </authorList>
    </citation>
    <scope>NUCLEOTIDE SEQUENCE [LARGE SCALE GENOMIC DNA]</scope>
    <source>
        <strain evidence="3">66</strain>
    </source>
</reference>
<feature type="region of interest" description="Disordered" evidence="1">
    <location>
        <begin position="1"/>
        <end position="108"/>
    </location>
</feature>
<organism evidence="3 4">
    <name type="scientific">Streptomyces misionensis</name>
    <dbReference type="NCBI Taxonomy" id="67331"/>
    <lineage>
        <taxon>Bacteria</taxon>
        <taxon>Bacillati</taxon>
        <taxon>Actinomycetota</taxon>
        <taxon>Actinomycetes</taxon>
        <taxon>Kitasatosporales</taxon>
        <taxon>Streptomycetaceae</taxon>
        <taxon>Streptomyces</taxon>
    </lineage>
</organism>
<keyword evidence="2" id="KW-0812">Transmembrane</keyword>
<feature type="transmembrane region" description="Helical" evidence="2">
    <location>
        <begin position="113"/>
        <end position="134"/>
    </location>
</feature>
<protein>
    <submittedName>
        <fullName evidence="3">Uncharacterized protein</fullName>
    </submittedName>
</protein>
<feature type="compositionally biased region" description="Low complexity" evidence="1">
    <location>
        <begin position="36"/>
        <end position="46"/>
    </location>
</feature>
<feature type="compositionally biased region" description="Low complexity" evidence="1">
    <location>
        <begin position="56"/>
        <end position="74"/>
    </location>
</feature>
<evidence type="ECO:0000313" key="3">
    <source>
        <dbReference type="EMBL" id="TWV35848.1"/>
    </source>
</evidence>
<evidence type="ECO:0000313" key="4">
    <source>
        <dbReference type="Proteomes" id="UP000320481"/>
    </source>
</evidence>
<dbReference type="AlphaFoldDB" id="A0A5C6J2Z4"/>
<sequence length="327" mass="34244">MSSNQPGPYGQPPQQPGPYGQPGQPGPYGQPGQPGPYGQQPQAGPYGQPPAPPQPGYGYPQQAPQQPGYGYPQQPGVPPQQNPYGQQPNPYGQQPYGMPQTPQPGGGRKKTGLIIGAVVVVAAIVVGAVVLLGGGSSGMADDGPHKLTTPATVLTEYKRGSSKSDTMTSSDLKDAEKWGVHNPQDVSAEYKSGDASNPLGQKIIEFGGVYGTIDDPEKTVDAMFAYLKSESSKDSSTDKYTLVGEPKQYKPASLDGAVLKCQQAKGANTDSTGPKEMSFDFCIWGDRSTLGMVMPMDVAMLAAGRSGDPAADAELAAKFRNEVRVKA</sequence>
<accession>A0A5C6J2Z4</accession>
<gene>
    <name evidence="3" type="ORF">FRZ03_26310</name>
</gene>
<evidence type="ECO:0000256" key="1">
    <source>
        <dbReference type="SAM" id="MobiDB-lite"/>
    </source>
</evidence>
<keyword evidence="2" id="KW-0472">Membrane</keyword>
<dbReference type="EMBL" id="VOGW01000160">
    <property type="protein sequence ID" value="TWV35848.1"/>
    <property type="molecule type" value="Genomic_DNA"/>
</dbReference>
<proteinExistence type="predicted"/>
<keyword evidence="4" id="KW-1185">Reference proteome</keyword>
<dbReference type="RefSeq" id="WP_146467611.1">
    <property type="nucleotide sequence ID" value="NZ_VOGW01000160.1"/>
</dbReference>
<name>A0A5C6J2Z4_9ACTN</name>
<evidence type="ECO:0000256" key="2">
    <source>
        <dbReference type="SAM" id="Phobius"/>
    </source>
</evidence>
<comment type="caution">
    <text evidence="3">The sequence shown here is derived from an EMBL/GenBank/DDBJ whole genome shotgun (WGS) entry which is preliminary data.</text>
</comment>